<sequence>MDEDASASHRIGQRLGRVMSRKLVRAFGAVALLGTLLATPVFAQTARGEKNIQPIVPDREVGLPDQEPREPSPAPLKDAVRPPEARPAPPKSETPSAPRAVNTAPAGEWKRECAEKTSGKENCQAIFRAVVGNQIALVLAVAKHENGTSRFQLAVPLGISVPEGIEVKLGGYTAKFPISRCTAQGCLVEEIAPSAFIESLQNGNRGDVLVRTPNGQSINLPLSGQGYKIITADNT</sequence>
<reference evidence="2 3" key="1">
    <citation type="submission" date="2022-06" db="EMBL/GenBank/DDBJ databases">
        <title>Mesorhizobium sp. strain RP14 Genome sequencing and assembly.</title>
        <authorList>
            <person name="Kim I."/>
        </authorList>
    </citation>
    <scope>NUCLEOTIDE SEQUENCE [LARGE SCALE GENOMIC DNA]</scope>
    <source>
        <strain evidence="3">RP14(2022)</strain>
    </source>
</reference>
<organism evidence="2 3">
    <name type="scientific">Mesorhizobium liriopis</name>
    <dbReference type="NCBI Taxonomy" id="2953882"/>
    <lineage>
        <taxon>Bacteria</taxon>
        <taxon>Pseudomonadati</taxon>
        <taxon>Pseudomonadota</taxon>
        <taxon>Alphaproteobacteria</taxon>
        <taxon>Hyphomicrobiales</taxon>
        <taxon>Phyllobacteriaceae</taxon>
        <taxon>Mesorhizobium</taxon>
    </lineage>
</organism>
<dbReference type="Pfam" id="PF06776">
    <property type="entry name" value="IalB"/>
    <property type="match status" value="1"/>
</dbReference>
<name>A0ABT1C5N2_9HYPH</name>
<gene>
    <name evidence="2" type="ORF">NGM99_10090</name>
</gene>
<accession>A0ABT1C5N2</accession>
<evidence type="ECO:0000313" key="2">
    <source>
        <dbReference type="EMBL" id="MCO6050142.1"/>
    </source>
</evidence>
<evidence type="ECO:0000313" key="3">
    <source>
        <dbReference type="Proteomes" id="UP001205906"/>
    </source>
</evidence>
<protein>
    <submittedName>
        <fullName evidence="2">Invasion associated locus B family protein</fullName>
    </submittedName>
</protein>
<dbReference type="Proteomes" id="UP001205906">
    <property type="component" value="Unassembled WGS sequence"/>
</dbReference>
<proteinExistence type="predicted"/>
<keyword evidence="3" id="KW-1185">Reference proteome</keyword>
<dbReference type="InterPro" id="IPR038696">
    <property type="entry name" value="IalB_sf"/>
</dbReference>
<feature type="compositionally biased region" description="Basic and acidic residues" evidence="1">
    <location>
        <begin position="57"/>
        <end position="70"/>
    </location>
</feature>
<comment type="caution">
    <text evidence="2">The sequence shown here is derived from an EMBL/GenBank/DDBJ whole genome shotgun (WGS) entry which is preliminary data.</text>
</comment>
<dbReference type="RefSeq" id="WP_252818533.1">
    <property type="nucleotide sequence ID" value="NZ_JAMXQS010000005.1"/>
</dbReference>
<feature type="region of interest" description="Disordered" evidence="1">
    <location>
        <begin position="53"/>
        <end position="110"/>
    </location>
</feature>
<evidence type="ECO:0000256" key="1">
    <source>
        <dbReference type="SAM" id="MobiDB-lite"/>
    </source>
</evidence>
<dbReference type="InterPro" id="IPR010642">
    <property type="entry name" value="Invasion_prot_B"/>
</dbReference>
<dbReference type="Gene3D" id="2.60.40.1880">
    <property type="entry name" value="Invasion associated locus B (IalB) protein"/>
    <property type="match status" value="1"/>
</dbReference>
<dbReference type="EMBL" id="JAMXQS010000005">
    <property type="protein sequence ID" value="MCO6050142.1"/>
    <property type="molecule type" value="Genomic_DNA"/>
</dbReference>